<evidence type="ECO:0000256" key="1">
    <source>
        <dbReference type="SAM" id="Phobius"/>
    </source>
</evidence>
<feature type="transmembrane region" description="Helical" evidence="1">
    <location>
        <begin position="223"/>
        <end position="242"/>
    </location>
</feature>
<keyword evidence="1" id="KW-0812">Transmembrane</keyword>
<sequence length="276" mass="31567">MKWLQRLFDFYLDASIHVAFAVFALVHVAGITLNIPIDRHLAWFLFFGTIVCYNFMKYGVEAEKYILVANRYHKNIQFASFVAFAAASYHAYFLPGRIWAALACLVFLTFLYALPVLPKAGKLRNLGGFKMLVVALVWAGTTVVLPALEWGRVGWWDTGIETLRHFLLVFILLIPFEIRDLVYDSPDLHTLPQRIGIARTKIVGALANMPLFFVVLFKDSIAVFELVAAGILFLGFGFLMFFTQRKQGRYFSSFFVESIPIMLWGVYLVLQYLFNS</sequence>
<proteinExistence type="predicted"/>
<keyword evidence="3" id="KW-1185">Reference proteome</keyword>
<feature type="transmembrane region" description="Helical" evidence="1">
    <location>
        <begin position="41"/>
        <end position="60"/>
    </location>
</feature>
<organism evidence="2 3">
    <name type="scientific">Pseudozobellia thermophila</name>
    <dbReference type="NCBI Taxonomy" id="192903"/>
    <lineage>
        <taxon>Bacteria</taxon>
        <taxon>Pseudomonadati</taxon>
        <taxon>Bacteroidota</taxon>
        <taxon>Flavobacteriia</taxon>
        <taxon>Flavobacteriales</taxon>
        <taxon>Flavobacteriaceae</taxon>
        <taxon>Pseudozobellia</taxon>
    </lineage>
</organism>
<feature type="transmembrane region" description="Helical" evidence="1">
    <location>
        <begin position="129"/>
        <end position="148"/>
    </location>
</feature>
<evidence type="ECO:0000313" key="3">
    <source>
        <dbReference type="Proteomes" id="UP000184543"/>
    </source>
</evidence>
<dbReference type="Proteomes" id="UP000184543">
    <property type="component" value="Unassembled WGS sequence"/>
</dbReference>
<accession>A0A1M6LSH8</accession>
<feature type="transmembrane region" description="Helical" evidence="1">
    <location>
        <begin position="154"/>
        <end position="176"/>
    </location>
</feature>
<feature type="transmembrane region" description="Helical" evidence="1">
    <location>
        <begin position="98"/>
        <end position="117"/>
    </location>
</feature>
<dbReference type="STRING" id="192903.SAMN04488513_10834"/>
<dbReference type="AlphaFoldDB" id="A0A1M6LSH8"/>
<keyword evidence="1" id="KW-0472">Membrane</keyword>
<evidence type="ECO:0008006" key="4">
    <source>
        <dbReference type="Google" id="ProtNLM"/>
    </source>
</evidence>
<feature type="transmembrane region" description="Helical" evidence="1">
    <location>
        <begin position="197"/>
        <end position="217"/>
    </location>
</feature>
<dbReference type="OrthoDB" id="1467772at2"/>
<keyword evidence="1" id="KW-1133">Transmembrane helix</keyword>
<evidence type="ECO:0000313" key="2">
    <source>
        <dbReference type="EMBL" id="SHJ74140.1"/>
    </source>
</evidence>
<dbReference type="RefSeq" id="WP_072994969.1">
    <property type="nucleotide sequence ID" value="NZ_FQYU01000008.1"/>
</dbReference>
<feature type="transmembrane region" description="Helical" evidence="1">
    <location>
        <begin position="254"/>
        <end position="274"/>
    </location>
</feature>
<name>A0A1M6LSH8_9FLAO</name>
<feature type="transmembrane region" description="Helical" evidence="1">
    <location>
        <begin position="72"/>
        <end position="92"/>
    </location>
</feature>
<reference evidence="3" key="1">
    <citation type="submission" date="2016-11" db="EMBL/GenBank/DDBJ databases">
        <authorList>
            <person name="Varghese N."/>
            <person name="Submissions S."/>
        </authorList>
    </citation>
    <scope>NUCLEOTIDE SEQUENCE [LARGE SCALE GENOMIC DNA]</scope>
    <source>
        <strain evidence="3">DSM 19858</strain>
    </source>
</reference>
<feature type="transmembrane region" description="Helical" evidence="1">
    <location>
        <begin position="12"/>
        <end position="35"/>
    </location>
</feature>
<dbReference type="EMBL" id="FQYU01000008">
    <property type="protein sequence ID" value="SHJ74140.1"/>
    <property type="molecule type" value="Genomic_DNA"/>
</dbReference>
<gene>
    <name evidence="2" type="ORF">SAMN04488513_10834</name>
</gene>
<protein>
    <recommendedName>
        <fullName evidence="4">UbiA prenyltransferase family protein</fullName>
    </recommendedName>
</protein>